<dbReference type="InterPro" id="IPR002560">
    <property type="entry name" value="Transposase_DDE"/>
</dbReference>
<protein>
    <submittedName>
        <fullName evidence="3">ISL3 family transposase</fullName>
    </submittedName>
</protein>
<feature type="non-terminal residue" evidence="3">
    <location>
        <position position="432"/>
    </location>
</feature>
<evidence type="ECO:0000259" key="2">
    <source>
        <dbReference type="Pfam" id="PF14690"/>
    </source>
</evidence>
<dbReference type="AlphaFoldDB" id="A0A9D1PL12"/>
<dbReference type="Pfam" id="PF14690">
    <property type="entry name" value="Zn_ribbon_ISL3"/>
    <property type="match status" value="1"/>
</dbReference>
<feature type="domain" description="Transposase IS204/IS1001/IS1096/IS1165 zinc-finger" evidence="2">
    <location>
        <begin position="64"/>
        <end position="108"/>
    </location>
</feature>
<proteinExistence type="predicted"/>
<dbReference type="Proteomes" id="UP000823937">
    <property type="component" value="Unassembled WGS sequence"/>
</dbReference>
<dbReference type="InterPro" id="IPR047951">
    <property type="entry name" value="Transpos_ISL3"/>
</dbReference>
<gene>
    <name evidence="3" type="ORF">H9895_04655</name>
</gene>
<dbReference type="PANTHER" id="PTHR33498">
    <property type="entry name" value="TRANSPOSASE FOR INSERTION SEQUENCE ELEMENT IS1557"/>
    <property type="match status" value="1"/>
</dbReference>
<evidence type="ECO:0000313" key="3">
    <source>
        <dbReference type="EMBL" id="HIV74356.1"/>
    </source>
</evidence>
<sequence length="432" mass="51174">MKVVENQIQKGNHLSHSNNIKLLLDIHNKNIETEKNAVELRSHQGRMAKFFTAKLTYTPAYYDCCGVKNEDYTIYKNGTKTSRITLPISGTYPTYLNLKKQRFYCKACNGTFSASTSIVQKDCFISDHTKAKILIKATDAQSLTDIAKDCLVSTSTVQRVITTEAKKHHKQYQSLPKHLSFDEFKYKKGQMAFEYVDAETGDIIDILERRDARTIKEHFIRNYHLKDLKKVETVTIDMNAGYVNVIKEIFPQAKIIIDRFHIVQLISRSMNQTRVRIMNRLRTSHGEDMKKYRRLKRYWRLLLKYKRNISYTDYKYYPLFGQRLEASVINELLDYDEDLKMHYQLYQSLLECVKEKDFTALSYTLNTVDQSLYFRYMKTSIKTLKKHLPYIKYSLVYSYNNGRIEGINNKIKVWNRVAYGYRYFHNFKKRII</sequence>
<name>A0A9D1PL12_9BACI</name>
<accession>A0A9D1PL12</accession>
<evidence type="ECO:0000313" key="4">
    <source>
        <dbReference type="Proteomes" id="UP000823937"/>
    </source>
</evidence>
<comment type="caution">
    <text evidence="3">The sequence shown here is derived from an EMBL/GenBank/DDBJ whole genome shotgun (WGS) entry which is preliminary data.</text>
</comment>
<reference evidence="3" key="1">
    <citation type="journal article" date="2021" name="PeerJ">
        <title>Extensive microbial diversity within the chicken gut microbiome revealed by metagenomics and culture.</title>
        <authorList>
            <person name="Gilroy R."/>
            <person name="Ravi A."/>
            <person name="Getino M."/>
            <person name="Pursley I."/>
            <person name="Horton D.L."/>
            <person name="Alikhan N.F."/>
            <person name="Baker D."/>
            <person name="Gharbi K."/>
            <person name="Hall N."/>
            <person name="Watson M."/>
            <person name="Adriaenssens E.M."/>
            <person name="Foster-Nyarko E."/>
            <person name="Jarju S."/>
            <person name="Secka A."/>
            <person name="Antonio M."/>
            <person name="Oren A."/>
            <person name="Chaudhuri R.R."/>
            <person name="La Ragione R."/>
            <person name="Hildebrand F."/>
            <person name="Pallen M.J."/>
        </authorList>
    </citation>
    <scope>NUCLEOTIDE SEQUENCE</scope>
    <source>
        <strain evidence="3">CHK169-2315</strain>
    </source>
</reference>
<dbReference type="EMBL" id="DXHX01000067">
    <property type="protein sequence ID" value="HIV74356.1"/>
    <property type="molecule type" value="Genomic_DNA"/>
</dbReference>
<feature type="domain" description="Transposase IS204/IS1001/IS1096/IS1165 DDE" evidence="1">
    <location>
        <begin position="179"/>
        <end position="431"/>
    </location>
</feature>
<dbReference type="PANTHER" id="PTHR33498:SF1">
    <property type="entry name" value="TRANSPOSASE FOR INSERTION SEQUENCE ELEMENT IS1557"/>
    <property type="match status" value="1"/>
</dbReference>
<reference evidence="3" key="2">
    <citation type="submission" date="2021-04" db="EMBL/GenBank/DDBJ databases">
        <authorList>
            <person name="Gilroy R."/>
        </authorList>
    </citation>
    <scope>NUCLEOTIDE SEQUENCE</scope>
    <source>
        <strain evidence="3">CHK169-2315</strain>
    </source>
</reference>
<evidence type="ECO:0000259" key="1">
    <source>
        <dbReference type="Pfam" id="PF01610"/>
    </source>
</evidence>
<dbReference type="NCBIfam" id="NF033550">
    <property type="entry name" value="transpos_ISL3"/>
    <property type="match status" value="1"/>
</dbReference>
<organism evidence="3 4">
    <name type="scientific">Candidatus Pseudogracilibacillus intestinigallinarum</name>
    <dbReference type="NCBI Taxonomy" id="2838742"/>
    <lineage>
        <taxon>Bacteria</taxon>
        <taxon>Bacillati</taxon>
        <taxon>Bacillota</taxon>
        <taxon>Bacilli</taxon>
        <taxon>Bacillales</taxon>
        <taxon>Bacillaceae</taxon>
        <taxon>Pseudogracilibacillus</taxon>
    </lineage>
</organism>
<dbReference type="InterPro" id="IPR029261">
    <property type="entry name" value="Transposase_Znf"/>
</dbReference>
<dbReference type="Pfam" id="PF01610">
    <property type="entry name" value="DDE_Tnp_ISL3"/>
    <property type="match status" value="1"/>
</dbReference>